<keyword evidence="6 11" id="KW-0418">Kinase</keyword>
<dbReference type="Pfam" id="PF00512">
    <property type="entry name" value="HisKA"/>
    <property type="match status" value="1"/>
</dbReference>
<comment type="catalytic activity">
    <reaction evidence="1">
        <text>ATP + protein L-histidine = ADP + protein N-phospho-L-histidine.</text>
        <dbReference type="EC" id="2.7.13.3"/>
    </reaction>
</comment>
<dbReference type="PROSITE" id="PS50109">
    <property type="entry name" value="HIS_KIN"/>
    <property type="match status" value="1"/>
</dbReference>
<accession>A0A810Q0E1</accession>
<dbReference type="SUPFAM" id="SSF55874">
    <property type="entry name" value="ATPase domain of HSP90 chaperone/DNA topoisomerase II/histidine kinase"/>
    <property type="match status" value="1"/>
</dbReference>
<dbReference type="SMART" id="SM00388">
    <property type="entry name" value="HisKA"/>
    <property type="match status" value="1"/>
</dbReference>
<feature type="domain" description="HAMP" evidence="10">
    <location>
        <begin position="77"/>
        <end position="130"/>
    </location>
</feature>
<dbReference type="SUPFAM" id="SSF47384">
    <property type="entry name" value="Homodimeric domain of signal transducing histidine kinase"/>
    <property type="match status" value="1"/>
</dbReference>
<evidence type="ECO:0000313" key="11">
    <source>
        <dbReference type="EMBL" id="BCK79767.1"/>
    </source>
</evidence>
<keyword evidence="8" id="KW-1133">Transmembrane helix</keyword>
<dbReference type="InterPro" id="IPR050736">
    <property type="entry name" value="Sensor_HK_Regulatory"/>
</dbReference>
<dbReference type="CDD" id="cd06225">
    <property type="entry name" value="HAMP"/>
    <property type="match status" value="1"/>
</dbReference>
<feature type="transmembrane region" description="Helical" evidence="8">
    <location>
        <begin position="54"/>
        <end position="76"/>
    </location>
</feature>
<dbReference type="AlphaFoldDB" id="A0A810Q0E1"/>
<keyword evidence="8" id="KW-0812">Transmembrane</keyword>
<evidence type="ECO:0000256" key="8">
    <source>
        <dbReference type="SAM" id="Phobius"/>
    </source>
</evidence>
<dbReference type="Gene3D" id="6.10.340.10">
    <property type="match status" value="1"/>
</dbReference>
<keyword evidence="8" id="KW-0472">Membrane</keyword>
<dbReference type="Gene3D" id="3.30.565.10">
    <property type="entry name" value="Histidine kinase-like ATPase, C-terminal domain"/>
    <property type="match status" value="1"/>
</dbReference>
<evidence type="ECO:0000259" key="9">
    <source>
        <dbReference type="PROSITE" id="PS50109"/>
    </source>
</evidence>
<evidence type="ECO:0000256" key="6">
    <source>
        <dbReference type="ARBA" id="ARBA00022777"/>
    </source>
</evidence>
<dbReference type="RefSeq" id="WP_212821548.1">
    <property type="nucleotide sequence ID" value="NZ_AP023416.1"/>
</dbReference>
<dbReference type="KEGG" id="vfa:MM35RIKEN_19590"/>
<dbReference type="PROSITE" id="PS50885">
    <property type="entry name" value="HAMP"/>
    <property type="match status" value="1"/>
</dbReference>
<evidence type="ECO:0000256" key="1">
    <source>
        <dbReference type="ARBA" id="ARBA00000085"/>
    </source>
</evidence>
<evidence type="ECO:0000256" key="5">
    <source>
        <dbReference type="ARBA" id="ARBA00022679"/>
    </source>
</evidence>
<keyword evidence="12" id="KW-1185">Reference proteome</keyword>
<keyword evidence="5" id="KW-0808">Transferase</keyword>
<evidence type="ECO:0000256" key="2">
    <source>
        <dbReference type="ARBA" id="ARBA00004370"/>
    </source>
</evidence>
<dbReference type="PANTHER" id="PTHR43711">
    <property type="entry name" value="TWO-COMPONENT HISTIDINE KINASE"/>
    <property type="match status" value="1"/>
</dbReference>
<dbReference type="GO" id="GO:0000155">
    <property type="term" value="F:phosphorelay sensor kinase activity"/>
    <property type="evidence" value="ECO:0007669"/>
    <property type="project" value="InterPro"/>
</dbReference>
<dbReference type="SUPFAM" id="SSF158472">
    <property type="entry name" value="HAMP domain-like"/>
    <property type="match status" value="1"/>
</dbReference>
<dbReference type="EC" id="2.7.13.3" evidence="3"/>
<evidence type="ECO:0000256" key="3">
    <source>
        <dbReference type="ARBA" id="ARBA00012438"/>
    </source>
</evidence>
<dbReference type="Proteomes" id="UP000681343">
    <property type="component" value="Plasmid pMM35_01"/>
</dbReference>
<dbReference type="PRINTS" id="PR00344">
    <property type="entry name" value="BCTRLSENSOR"/>
</dbReference>
<gene>
    <name evidence="11" type="ORF">MM35RIKEN_19590</name>
</gene>
<dbReference type="SMART" id="SM00387">
    <property type="entry name" value="HATPase_c"/>
    <property type="match status" value="1"/>
</dbReference>
<keyword evidence="11" id="KW-0614">Plasmid</keyword>
<dbReference type="InterPro" id="IPR036890">
    <property type="entry name" value="HATPase_C_sf"/>
</dbReference>
<organism evidence="11 12">
    <name type="scientific">Vescimonas fastidiosa</name>
    <dbReference type="NCBI Taxonomy" id="2714353"/>
    <lineage>
        <taxon>Bacteria</taxon>
        <taxon>Bacillati</taxon>
        <taxon>Bacillota</taxon>
        <taxon>Clostridia</taxon>
        <taxon>Eubacteriales</taxon>
        <taxon>Oscillospiraceae</taxon>
        <taxon>Vescimonas</taxon>
    </lineage>
</organism>
<dbReference type="InterPro" id="IPR003660">
    <property type="entry name" value="HAMP_dom"/>
</dbReference>
<dbReference type="Pfam" id="PF02518">
    <property type="entry name" value="HATPase_c"/>
    <property type="match status" value="1"/>
</dbReference>
<dbReference type="SMART" id="SM00304">
    <property type="entry name" value="HAMP"/>
    <property type="match status" value="1"/>
</dbReference>
<dbReference type="FunFam" id="3.30.565.10:FF:000006">
    <property type="entry name" value="Sensor histidine kinase WalK"/>
    <property type="match status" value="1"/>
</dbReference>
<sequence length="364" mass="40201">MQSSRVKKENPPARLLWTMFLLVLGLVVVYGTLALGIFALVQRLVRLDESNYTLVWPILILTVSAILGVVLAIFIFRGYLAPLSRLMQATQAVAAGDYSVRVELRGARGEVADYIRSFNKMAEELGSVEMLQSDFVNTFSHEFKTPLISIRGFAKLLQNPDLSAEQRATYAGTIARESERLAAMSTHILELTQYENTEIVSGKTLYSLDEQLRRCIHQQERSWLQKGLTVEGDLDRADYYGNEELVEHIWSNLIANAIRFTPAGGQITVVLRKEPGAVSVAVSDTGIGMDAETQRHIFDKFYRGEQGSDSRGNGLGLSIVRRAVELCGGTVEVFSRPGEGATFTVTLGMEDRGGGKERGFQGGK</sequence>
<dbReference type="Gene3D" id="1.10.287.130">
    <property type="match status" value="1"/>
</dbReference>
<feature type="transmembrane region" description="Helical" evidence="8">
    <location>
        <begin position="20"/>
        <end position="42"/>
    </location>
</feature>
<keyword evidence="7" id="KW-0902">Two-component regulatory system</keyword>
<dbReference type="GO" id="GO:0016020">
    <property type="term" value="C:membrane"/>
    <property type="evidence" value="ECO:0007669"/>
    <property type="project" value="UniProtKB-SubCell"/>
</dbReference>
<evidence type="ECO:0000313" key="12">
    <source>
        <dbReference type="Proteomes" id="UP000681343"/>
    </source>
</evidence>
<dbReference type="InterPro" id="IPR003661">
    <property type="entry name" value="HisK_dim/P_dom"/>
</dbReference>
<dbReference type="PANTHER" id="PTHR43711:SF26">
    <property type="entry name" value="SENSOR HISTIDINE KINASE RCSC"/>
    <property type="match status" value="1"/>
</dbReference>
<geneLocation type="plasmid" evidence="11 12">
    <name>pMM35_01</name>
</geneLocation>
<dbReference type="InterPro" id="IPR036097">
    <property type="entry name" value="HisK_dim/P_sf"/>
</dbReference>
<dbReference type="InterPro" id="IPR004358">
    <property type="entry name" value="Sig_transdc_His_kin-like_C"/>
</dbReference>
<evidence type="ECO:0000256" key="4">
    <source>
        <dbReference type="ARBA" id="ARBA00022553"/>
    </source>
</evidence>
<feature type="domain" description="Histidine kinase" evidence="9">
    <location>
        <begin position="138"/>
        <end position="351"/>
    </location>
</feature>
<evidence type="ECO:0000259" key="10">
    <source>
        <dbReference type="PROSITE" id="PS50885"/>
    </source>
</evidence>
<dbReference type="EMBL" id="AP023416">
    <property type="protein sequence ID" value="BCK79767.1"/>
    <property type="molecule type" value="Genomic_DNA"/>
</dbReference>
<reference evidence="11" key="1">
    <citation type="submission" date="2020-09" db="EMBL/GenBank/DDBJ databases">
        <title>New species isolated from human feces.</title>
        <authorList>
            <person name="Kitahara M."/>
            <person name="Shigeno Y."/>
            <person name="Shime M."/>
            <person name="Matsumoto Y."/>
            <person name="Nakamura S."/>
            <person name="Motooka D."/>
            <person name="Fukuoka S."/>
            <person name="Nishikawa H."/>
            <person name="Benno Y."/>
        </authorList>
    </citation>
    <scope>NUCLEOTIDE SEQUENCE</scope>
    <source>
        <strain evidence="11">MM35</strain>
        <plasmid evidence="11">pMM35_01</plasmid>
    </source>
</reference>
<dbReference type="InterPro" id="IPR005467">
    <property type="entry name" value="His_kinase_dom"/>
</dbReference>
<dbReference type="Pfam" id="PF00672">
    <property type="entry name" value="HAMP"/>
    <property type="match status" value="1"/>
</dbReference>
<comment type="subcellular location">
    <subcellularLocation>
        <location evidence="2">Membrane</location>
    </subcellularLocation>
</comment>
<dbReference type="InterPro" id="IPR003594">
    <property type="entry name" value="HATPase_dom"/>
</dbReference>
<dbReference type="CDD" id="cd00082">
    <property type="entry name" value="HisKA"/>
    <property type="match status" value="1"/>
</dbReference>
<dbReference type="CDD" id="cd00075">
    <property type="entry name" value="HATPase"/>
    <property type="match status" value="1"/>
</dbReference>
<evidence type="ECO:0000256" key="7">
    <source>
        <dbReference type="ARBA" id="ARBA00023012"/>
    </source>
</evidence>
<protein>
    <recommendedName>
        <fullName evidence="3">histidine kinase</fullName>
        <ecNumber evidence="3">2.7.13.3</ecNumber>
    </recommendedName>
</protein>
<name>A0A810Q0E1_9FIRM</name>
<keyword evidence="4" id="KW-0597">Phosphoprotein</keyword>
<proteinExistence type="predicted"/>